<feature type="domain" description="N-acetyltransferase" evidence="1">
    <location>
        <begin position="8"/>
        <end position="173"/>
    </location>
</feature>
<dbReference type="PANTHER" id="PTHR43415:SF3">
    <property type="entry name" value="GNAT-FAMILY ACETYLTRANSFERASE"/>
    <property type="match status" value="1"/>
</dbReference>
<dbReference type="EC" id="2.-.-.-" evidence="2"/>
<keyword evidence="3" id="KW-1185">Reference proteome</keyword>
<dbReference type="InterPro" id="IPR000182">
    <property type="entry name" value="GNAT_dom"/>
</dbReference>
<gene>
    <name evidence="2" type="ORF">AAIG11_09815</name>
</gene>
<dbReference type="Proteomes" id="UP001407405">
    <property type="component" value="Unassembled WGS sequence"/>
</dbReference>
<proteinExistence type="predicted"/>
<dbReference type="SUPFAM" id="SSF55729">
    <property type="entry name" value="Acyl-CoA N-acyltransferases (Nat)"/>
    <property type="match status" value="1"/>
</dbReference>
<dbReference type="EMBL" id="JBCITM010000009">
    <property type="protein sequence ID" value="MEN1760771.1"/>
    <property type="molecule type" value="Genomic_DNA"/>
</dbReference>
<dbReference type="PROSITE" id="PS51186">
    <property type="entry name" value="GNAT"/>
    <property type="match status" value="1"/>
</dbReference>
<keyword evidence="2" id="KW-0808">Transferase</keyword>
<evidence type="ECO:0000313" key="3">
    <source>
        <dbReference type="Proteomes" id="UP001407405"/>
    </source>
</evidence>
<sequence>MLLANEMIRLRVMEEQDIQHICSWHNDYATTRMTTLSTFIPRTLDEELNWFRRKLADETCRYFMIEELDTGQTIGFISYSGLDYRNRKVLLSVVIGDCSYRGKGMAAQALQLMESFAENELNVRKITVQILAFNEPSLRLFSRQGYTIEGELKKEIYREGAYHDLVILSKFIEGSC</sequence>
<accession>A0ABU9VUC7</accession>
<protein>
    <submittedName>
        <fullName evidence="2">GNAT family protein</fullName>
        <ecNumber evidence="2">2.-.-.-</ecNumber>
    </submittedName>
</protein>
<dbReference type="PANTHER" id="PTHR43415">
    <property type="entry name" value="SPERMIDINE N(1)-ACETYLTRANSFERASE"/>
    <property type="match status" value="1"/>
</dbReference>
<evidence type="ECO:0000313" key="2">
    <source>
        <dbReference type="EMBL" id="MEN1760771.1"/>
    </source>
</evidence>
<dbReference type="Gene3D" id="3.40.630.30">
    <property type="match status" value="1"/>
</dbReference>
<dbReference type="CDD" id="cd04301">
    <property type="entry name" value="NAT_SF"/>
    <property type="match status" value="1"/>
</dbReference>
<name>A0ABU9VUC7_9CLOT</name>
<dbReference type="Pfam" id="PF13302">
    <property type="entry name" value="Acetyltransf_3"/>
    <property type="match status" value="1"/>
</dbReference>
<organism evidence="2 3">
    <name type="scientific">Anoxynatronum sibiricum</name>
    <dbReference type="NCBI Taxonomy" id="210623"/>
    <lineage>
        <taxon>Bacteria</taxon>
        <taxon>Bacillati</taxon>
        <taxon>Bacillota</taxon>
        <taxon>Clostridia</taxon>
        <taxon>Eubacteriales</taxon>
        <taxon>Clostridiaceae</taxon>
        <taxon>Anoxynatronum</taxon>
    </lineage>
</organism>
<evidence type="ECO:0000259" key="1">
    <source>
        <dbReference type="PROSITE" id="PS51186"/>
    </source>
</evidence>
<dbReference type="GO" id="GO:0016740">
    <property type="term" value="F:transferase activity"/>
    <property type="evidence" value="ECO:0007669"/>
    <property type="project" value="UniProtKB-KW"/>
</dbReference>
<dbReference type="InterPro" id="IPR016181">
    <property type="entry name" value="Acyl_CoA_acyltransferase"/>
</dbReference>
<reference evidence="2 3" key="1">
    <citation type="submission" date="2024-04" db="EMBL/GenBank/DDBJ databases">
        <title>Genome sequencing and metabolic network reconstruction of aminoacids and betaine degradation by Anoxynatronum sibiricum.</title>
        <authorList>
            <person name="Detkova E.N."/>
            <person name="Boltjanskaja Y.V."/>
            <person name="Mardanov A.V."/>
            <person name="Kevbrin V."/>
        </authorList>
    </citation>
    <scope>NUCLEOTIDE SEQUENCE [LARGE SCALE GENOMIC DNA]</scope>
    <source>
        <strain evidence="2 3">Z-7981</strain>
    </source>
</reference>
<comment type="caution">
    <text evidence="2">The sequence shown here is derived from an EMBL/GenBank/DDBJ whole genome shotgun (WGS) entry which is preliminary data.</text>
</comment>